<reference evidence="3" key="1">
    <citation type="submission" date="2013-01" db="EMBL/GenBank/DDBJ databases">
        <title>Draft Genome Sequence of a Mulberry Tree, Morus notabilis C.K. Schneid.</title>
        <authorList>
            <person name="He N."/>
            <person name="Zhao S."/>
        </authorList>
    </citation>
    <scope>NUCLEOTIDE SEQUENCE</scope>
</reference>
<organism evidence="2 3">
    <name type="scientific">Morus notabilis</name>
    <dbReference type="NCBI Taxonomy" id="981085"/>
    <lineage>
        <taxon>Eukaryota</taxon>
        <taxon>Viridiplantae</taxon>
        <taxon>Streptophyta</taxon>
        <taxon>Embryophyta</taxon>
        <taxon>Tracheophyta</taxon>
        <taxon>Spermatophyta</taxon>
        <taxon>Magnoliopsida</taxon>
        <taxon>eudicotyledons</taxon>
        <taxon>Gunneridae</taxon>
        <taxon>Pentapetalae</taxon>
        <taxon>rosids</taxon>
        <taxon>fabids</taxon>
        <taxon>Rosales</taxon>
        <taxon>Moraceae</taxon>
        <taxon>Moreae</taxon>
        <taxon>Morus</taxon>
    </lineage>
</organism>
<name>W9SBY7_9ROSA</name>
<accession>W9SBY7</accession>
<dbReference type="EMBL" id="KE346040">
    <property type="protein sequence ID" value="EXC25015.1"/>
    <property type="molecule type" value="Genomic_DNA"/>
</dbReference>
<gene>
    <name evidence="2" type="ORF">L484_021885</name>
</gene>
<proteinExistence type="predicted"/>
<dbReference type="Proteomes" id="UP000030645">
    <property type="component" value="Unassembled WGS sequence"/>
</dbReference>
<sequence length="73" mass="8224">MMTEEEEDKNHRIAIISLHGTSLHIPNRSPKNTLVEAPPPSISRSPKLANNFFQLTLPTTVRTRAPNRNPPDK</sequence>
<evidence type="ECO:0000256" key="1">
    <source>
        <dbReference type="SAM" id="MobiDB-lite"/>
    </source>
</evidence>
<evidence type="ECO:0000313" key="2">
    <source>
        <dbReference type="EMBL" id="EXC25015.1"/>
    </source>
</evidence>
<protein>
    <submittedName>
        <fullName evidence="2">Uncharacterized protein</fullName>
    </submittedName>
</protein>
<evidence type="ECO:0000313" key="3">
    <source>
        <dbReference type="Proteomes" id="UP000030645"/>
    </source>
</evidence>
<dbReference type="AlphaFoldDB" id="W9SBY7"/>
<feature type="region of interest" description="Disordered" evidence="1">
    <location>
        <begin position="24"/>
        <end position="46"/>
    </location>
</feature>
<keyword evidence="3" id="KW-1185">Reference proteome</keyword>